<dbReference type="NCBIfam" id="TIGR00745">
    <property type="entry name" value="apbA_panE"/>
    <property type="match status" value="1"/>
</dbReference>
<evidence type="ECO:0000313" key="13">
    <source>
        <dbReference type="EMBL" id="RMX06390.1"/>
    </source>
</evidence>
<evidence type="ECO:0000259" key="11">
    <source>
        <dbReference type="Pfam" id="PF02558"/>
    </source>
</evidence>
<dbReference type="Pfam" id="PF08546">
    <property type="entry name" value="ApbA_C"/>
    <property type="match status" value="1"/>
</dbReference>
<evidence type="ECO:0000256" key="1">
    <source>
        <dbReference type="ARBA" id="ARBA00004994"/>
    </source>
</evidence>
<comment type="similarity">
    <text evidence="2 10">Belongs to the ketopantoate reductase family.</text>
</comment>
<evidence type="ECO:0000256" key="2">
    <source>
        <dbReference type="ARBA" id="ARBA00007870"/>
    </source>
</evidence>
<dbReference type="Gene3D" id="1.10.1040.10">
    <property type="entry name" value="N-(1-d-carboxylethyl)-l-norvaline Dehydrogenase, domain 2"/>
    <property type="match status" value="1"/>
</dbReference>
<organism evidence="13 14">
    <name type="scientific">Corticibacter populi</name>
    <dbReference type="NCBI Taxonomy" id="1550736"/>
    <lineage>
        <taxon>Bacteria</taxon>
        <taxon>Pseudomonadati</taxon>
        <taxon>Pseudomonadota</taxon>
        <taxon>Betaproteobacteria</taxon>
        <taxon>Burkholderiales</taxon>
        <taxon>Comamonadaceae</taxon>
        <taxon>Corticibacter</taxon>
    </lineage>
</organism>
<dbReference type="GO" id="GO:0050661">
    <property type="term" value="F:NADP binding"/>
    <property type="evidence" value="ECO:0007669"/>
    <property type="project" value="TreeGrafter"/>
</dbReference>
<dbReference type="InterPro" id="IPR003710">
    <property type="entry name" value="ApbA"/>
</dbReference>
<dbReference type="InterPro" id="IPR050838">
    <property type="entry name" value="Ketopantoate_reductase"/>
</dbReference>
<dbReference type="SUPFAM" id="SSF48179">
    <property type="entry name" value="6-phosphogluconate dehydrogenase C-terminal domain-like"/>
    <property type="match status" value="1"/>
</dbReference>
<keyword evidence="7 10" id="KW-0560">Oxidoreductase</keyword>
<dbReference type="InterPro" id="IPR036291">
    <property type="entry name" value="NAD(P)-bd_dom_sf"/>
</dbReference>
<evidence type="ECO:0000256" key="5">
    <source>
        <dbReference type="ARBA" id="ARBA00022655"/>
    </source>
</evidence>
<dbReference type="InterPro" id="IPR013332">
    <property type="entry name" value="KPR_N"/>
</dbReference>
<comment type="function">
    <text evidence="10">Catalyzes the NADPH-dependent reduction of ketopantoate into pantoic acid.</text>
</comment>
<dbReference type="AlphaFoldDB" id="A0A3M6QTP2"/>
<feature type="domain" description="Ketopantoate reductase C-terminal" evidence="12">
    <location>
        <begin position="171"/>
        <end position="293"/>
    </location>
</feature>
<dbReference type="GO" id="GO:0005737">
    <property type="term" value="C:cytoplasm"/>
    <property type="evidence" value="ECO:0007669"/>
    <property type="project" value="TreeGrafter"/>
</dbReference>
<proteinExistence type="inferred from homology"/>
<dbReference type="InterPro" id="IPR013328">
    <property type="entry name" value="6PGD_dom2"/>
</dbReference>
<evidence type="ECO:0000313" key="14">
    <source>
        <dbReference type="Proteomes" id="UP000278006"/>
    </source>
</evidence>
<evidence type="ECO:0000256" key="10">
    <source>
        <dbReference type="RuleBase" id="RU362068"/>
    </source>
</evidence>
<dbReference type="PANTHER" id="PTHR43765:SF2">
    <property type="entry name" value="2-DEHYDROPANTOATE 2-REDUCTASE"/>
    <property type="match status" value="1"/>
</dbReference>
<dbReference type="Proteomes" id="UP000278006">
    <property type="component" value="Unassembled WGS sequence"/>
</dbReference>
<sequence>MRIGVMGAGAVGCYYGALLARAGHAVTLIGRPALVTVVRQEGLRLQRADLDVQVAMQASQEPAALADAELVLFCVKSSDSEAAARALEDTLAPQAVVLSLQNGVDNPERIRAILPNPVVPAVVYVATEMAGPGHVLHHGRGELIAGPWEGCDAAQTQFAEAGIPLAIDAEVVQRQWQKLIINCAYNALSAVAQVNYGQLVQTEGVARLMQDVVDECLAVAAAQGLALTHPGMDAVLGLARGMAGQHSSTAQDLARGKPTEIEYINGHIVRLGERLGVATPANRALLVMVRVLENKAVH</sequence>
<dbReference type="Gene3D" id="3.40.50.720">
    <property type="entry name" value="NAD(P)-binding Rossmann-like Domain"/>
    <property type="match status" value="1"/>
</dbReference>
<evidence type="ECO:0000256" key="3">
    <source>
        <dbReference type="ARBA" id="ARBA00013014"/>
    </source>
</evidence>
<keyword evidence="6 10" id="KW-0521">NADP</keyword>
<dbReference type="GO" id="GO:0008677">
    <property type="term" value="F:2-dehydropantoate 2-reductase activity"/>
    <property type="evidence" value="ECO:0007669"/>
    <property type="project" value="UniProtKB-EC"/>
</dbReference>
<evidence type="ECO:0000256" key="9">
    <source>
        <dbReference type="ARBA" id="ARBA00048793"/>
    </source>
</evidence>
<dbReference type="EC" id="1.1.1.169" evidence="3 10"/>
<evidence type="ECO:0000259" key="12">
    <source>
        <dbReference type="Pfam" id="PF08546"/>
    </source>
</evidence>
<comment type="pathway">
    <text evidence="1 10">Cofactor biosynthesis; (R)-pantothenate biosynthesis; (R)-pantoate from 3-methyl-2-oxobutanoate: step 2/2.</text>
</comment>
<dbReference type="SUPFAM" id="SSF51735">
    <property type="entry name" value="NAD(P)-binding Rossmann-fold domains"/>
    <property type="match status" value="1"/>
</dbReference>
<keyword evidence="14" id="KW-1185">Reference proteome</keyword>
<dbReference type="GO" id="GO:0015940">
    <property type="term" value="P:pantothenate biosynthetic process"/>
    <property type="evidence" value="ECO:0007669"/>
    <property type="project" value="UniProtKB-UniPathway"/>
</dbReference>
<dbReference type="UniPathway" id="UPA00028">
    <property type="reaction ID" value="UER00004"/>
</dbReference>
<keyword evidence="5 10" id="KW-0566">Pantothenate biosynthesis</keyword>
<comment type="caution">
    <text evidence="13">The sequence shown here is derived from an EMBL/GenBank/DDBJ whole genome shotgun (WGS) entry which is preliminary data.</text>
</comment>
<dbReference type="InterPro" id="IPR008927">
    <property type="entry name" value="6-PGluconate_DH-like_C_sf"/>
</dbReference>
<dbReference type="FunFam" id="1.10.1040.10:FF:000017">
    <property type="entry name" value="2-dehydropantoate 2-reductase"/>
    <property type="match status" value="1"/>
</dbReference>
<name>A0A3M6QTP2_9BURK</name>
<dbReference type="InterPro" id="IPR013752">
    <property type="entry name" value="KPA_reductase"/>
</dbReference>
<dbReference type="Pfam" id="PF02558">
    <property type="entry name" value="ApbA"/>
    <property type="match status" value="1"/>
</dbReference>
<gene>
    <name evidence="13" type="ORF">D8I35_07575</name>
</gene>
<feature type="domain" description="Ketopantoate reductase N-terminal" evidence="11">
    <location>
        <begin position="3"/>
        <end position="149"/>
    </location>
</feature>
<protein>
    <recommendedName>
        <fullName evidence="4 10">2-dehydropantoate 2-reductase</fullName>
        <ecNumber evidence="3 10">1.1.1.169</ecNumber>
    </recommendedName>
    <alternativeName>
        <fullName evidence="8 10">Ketopantoate reductase</fullName>
    </alternativeName>
</protein>
<evidence type="ECO:0000256" key="4">
    <source>
        <dbReference type="ARBA" id="ARBA00019465"/>
    </source>
</evidence>
<reference evidence="13 14" key="1">
    <citation type="submission" date="2018-10" db="EMBL/GenBank/DDBJ databases">
        <title>Draft genome of Cortibacter populi DSM10536.</title>
        <authorList>
            <person name="Bernier A.-M."/>
            <person name="Bernard K."/>
        </authorList>
    </citation>
    <scope>NUCLEOTIDE SEQUENCE [LARGE SCALE GENOMIC DNA]</scope>
    <source>
        <strain evidence="13 14">DSM 105136</strain>
    </source>
</reference>
<dbReference type="OrthoDB" id="8555723at2"/>
<evidence type="ECO:0000256" key="6">
    <source>
        <dbReference type="ARBA" id="ARBA00022857"/>
    </source>
</evidence>
<comment type="catalytic activity">
    <reaction evidence="9 10">
        <text>(R)-pantoate + NADP(+) = 2-dehydropantoate + NADPH + H(+)</text>
        <dbReference type="Rhea" id="RHEA:16233"/>
        <dbReference type="ChEBI" id="CHEBI:11561"/>
        <dbReference type="ChEBI" id="CHEBI:15378"/>
        <dbReference type="ChEBI" id="CHEBI:15980"/>
        <dbReference type="ChEBI" id="CHEBI:57783"/>
        <dbReference type="ChEBI" id="CHEBI:58349"/>
        <dbReference type="EC" id="1.1.1.169"/>
    </reaction>
</comment>
<dbReference type="RefSeq" id="WP_122227574.1">
    <property type="nucleotide sequence ID" value="NZ_RDQO01000002.1"/>
</dbReference>
<accession>A0A3M6QTP2</accession>
<dbReference type="EMBL" id="RDQO01000002">
    <property type="protein sequence ID" value="RMX06390.1"/>
    <property type="molecule type" value="Genomic_DNA"/>
</dbReference>
<evidence type="ECO:0000256" key="8">
    <source>
        <dbReference type="ARBA" id="ARBA00032024"/>
    </source>
</evidence>
<evidence type="ECO:0000256" key="7">
    <source>
        <dbReference type="ARBA" id="ARBA00023002"/>
    </source>
</evidence>
<dbReference type="PANTHER" id="PTHR43765">
    <property type="entry name" value="2-DEHYDROPANTOATE 2-REDUCTASE-RELATED"/>
    <property type="match status" value="1"/>
</dbReference>